<accession>A0A2H0KC53</accession>
<gene>
    <name evidence="1" type="ORF">COV91_02030</name>
</gene>
<name>A0A2H0KC53_9BACT</name>
<dbReference type="EMBL" id="PCVG01000024">
    <property type="protein sequence ID" value="PIQ68832.1"/>
    <property type="molecule type" value="Genomic_DNA"/>
</dbReference>
<evidence type="ECO:0000313" key="2">
    <source>
        <dbReference type="Proteomes" id="UP000229342"/>
    </source>
</evidence>
<organism evidence="1 2">
    <name type="scientific">Candidatus Taylorbacteria bacterium CG11_big_fil_rev_8_21_14_0_20_46_11</name>
    <dbReference type="NCBI Taxonomy" id="1975025"/>
    <lineage>
        <taxon>Bacteria</taxon>
        <taxon>Candidatus Tayloriibacteriota</taxon>
    </lineage>
</organism>
<sequence>MSISQKEKELVLARLEVLSPELHFSVGSSKESFSRNEMIKQINENTDIGKDFIKVELEFLRAFKNGSLMSNLATR</sequence>
<comment type="caution">
    <text evidence="1">The sequence shown here is derived from an EMBL/GenBank/DDBJ whole genome shotgun (WGS) entry which is preliminary data.</text>
</comment>
<protein>
    <submittedName>
        <fullName evidence="1">Uncharacterized protein</fullName>
    </submittedName>
</protein>
<evidence type="ECO:0000313" key="1">
    <source>
        <dbReference type="EMBL" id="PIQ68832.1"/>
    </source>
</evidence>
<proteinExistence type="predicted"/>
<dbReference type="Proteomes" id="UP000229342">
    <property type="component" value="Unassembled WGS sequence"/>
</dbReference>
<dbReference type="AlphaFoldDB" id="A0A2H0KC53"/>
<reference evidence="1 2" key="1">
    <citation type="submission" date="2017-09" db="EMBL/GenBank/DDBJ databases">
        <title>Depth-based differentiation of microbial function through sediment-hosted aquifers and enrichment of novel symbionts in the deep terrestrial subsurface.</title>
        <authorList>
            <person name="Probst A.J."/>
            <person name="Ladd B."/>
            <person name="Jarett J.K."/>
            <person name="Geller-Mcgrath D.E."/>
            <person name="Sieber C.M."/>
            <person name="Emerson J.B."/>
            <person name="Anantharaman K."/>
            <person name="Thomas B.C."/>
            <person name="Malmstrom R."/>
            <person name="Stieglmeier M."/>
            <person name="Klingl A."/>
            <person name="Woyke T."/>
            <person name="Ryan C.M."/>
            <person name="Banfield J.F."/>
        </authorList>
    </citation>
    <scope>NUCLEOTIDE SEQUENCE [LARGE SCALE GENOMIC DNA]</scope>
    <source>
        <strain evidence="1">CG11_big_fil_rev_8_21_14_0_20_46_11</strain>
    </source>
</reference>